<feature type="region of interest" description="Disordered" evidence="1">
    <location>
        <begin position="1"/>
        <end position="36"/>
    </location>
</feature>
<protein>
    <recommendedName>
        <fullName evidence="4">F-box domain-containing protein</fullName>
    </recommendedName>
</protein>
<reference evidence="2 3" key="1">
    <citation type="submission" date="2016-04" db="EMBL/GenBank/DDBJ databases">
        <title>A degradative enzymes factory behind the ericoid mycorrhizal symbiosis.</title>
        <authorList>
            <consortium name="DOE Joint Genome Institute"/>
            <person name="Martino E."/>
            <person name="Morin E."/>
            <person name="Grelet G."/>
            <person name="Kuo A."/>
            <person name="Kohler A."/>
            <person name="Daghino S."/>
            <person name="Barry K."/>
            <person name="Choi C."/>
            <person name="Cichocki N."/>
            <person name="Clum A."/>
            <person name="Copeland A."/>
            <person name="Hainaut M."/>
            <person name="Haridas S."/>
            <person name="Labutti K."/>
            <person name="Lindquist E."/>
            <person name="Lipzen A."/>
            <person name="Khouja H.-R."/>
            <person name="Murat C."/>
            <person name="Ohm R."/>
            <person name="Olson A."/>
            <person name="Spatafora J."/>
            <person name="Veneault-Fourrey C."/>
            <person name="Henrissat B."/>
            <person name="Grigoriev I."/>
            <person name="Martin F."/>
            <person name="Perotto S."/>
        </authorList>
    </citation>
    <scope>NUCLEOTIDE SEQUENCE [LARGE SCALE GENOMIC DNA]</scope>
    <source>
        <strain evidence="2 3">E</strain>
    </source>
</reference>
<dbReference type="STRING" id="1095630.A0A2J6SSN1"/>
<dbReference type="GeneID" id="36595438"/>
<feature type="compositionally biased region" description="Low complexity" evidence="1">
    <location>
        <begin position="393"/>
        <end position="404"/>
    </location>
</feature>
<dbReference type="InterPro" id="IPR038883">
    <property type="entry name" value="AN11006-like"/>
</dbReference>
<feature type="region of interest" description="Disordered" evidence="1">
    <location>
        <begin position="393"/>
        <end position="432"/>
    </location>
</feature>
<evidence type="ECO:0008006" key="4">
    <source>
        <dbReference type="Google" id="ProtNLM"/>
    </source>
</evidence>
<evidence type="ECO:0000313" key="2">
    <source>
        <dbReference type="EMBL" id="PMD53762.1"/>
    </source>
</evidence>
<gene>
    <name evidence="2" type="ORF">K444DRAFT_668028</name>
</gene>
<dbReference type="RefSeq" id="XP_024730666.1">
    <property type="nucleotide sequence ID" value="XM_024887362.1"/>
</dbReference>
<dbReference type="OrthoDB" id="5413827at2759"/>
<dbReference type="AlphaFoldDB" id="A0A2J6SSN1"/>
<dbReference type="PANTHER" id="PTHR42085:SF1">
    <property type="entry name" value="F-BOX DOMAIN-CONTAINING PROTEIN"/>
    <property type="match status" value="1"/>
</dbReference>
<sequence length="432" mass="49331">MPPKKAKQGSAAGKSTKRNTPAKPSKKRYLTPDDIPEYDRNITTQAARNRKRFKLSRASIYQDVDNIESITNLAQKLQGESVYSWGIPKSEPIQASRKRKTRSRITKKTPEEERYLQIMEDMRPKRGPPNCPNRCPILRIPLEIREKIYSYLLVYERRIIVKEDWITVERNPFQSHAIIQTCKQFAEEASPFVYKSNAFKAVLRNPTTIFRRCEDPVELHPKYHSLFRNITIDCSVHCWNLEWYEKVTAGLQKLAAAKFIQSLTLVLVPRRVGITTTALGMELNPVAYADFLWYDGALMTAIRHLGPKKLQVVVKKSGKRLLMSIDMTYYQAGLEETPLANTETIRLAQAKATIVDEELLGLKNRFEEIFEDHEGALQDGRCLLLEDGEGTASVFGRSGSSTSGRGEGHRAHRESRTLSSDRESTAEPNRIF</sequence>
<name>A0A2J6SSN1_9HELO</name>
<dbReference type="PANTHER" id="PTHR42085">
    <property type="entry name" value="F-BOX DOMAIN-CONTAINING PROTEIN"/>
    <property type="match status" value="1"/>
</dbReference>
<dbReference type="Proteomes" id="UP000235371">
    <property type="component" value="Unassembled WGS sequence"/>
</dbReference>
<keyword evidence="3" id="KW-1185">Reference proteome</keyword>
<proteinExistence type="predicted"/>
<feature type="compositionally biased region" description="Basic and acidic residues" evidence="1">
    <location>
        <begin position="406"/>
        <end position="425"/>
    </location>
</feature>
<evidence type="ECO:0000313" key="3">
    <source>
        <dbReference type="Proteomes" id="UP000235371"/>
    </source>
</evidence>
<dbReference type="InParanoid" id="A0A2J6SSN1"/>
<organism evidence="2 3">
    <name type="scientific">Hyaloscypha bicolor E</name>
    <dbReference type="NCBI Taxonomy" id="1095630"/>
    <lineage>
        <taxon>Eukaryota</taxon>
        <taxon>Fungi</taxon>
        <taxon>Dikarya</taxon>
        <taxon>Ascomycota</taxon>
        <taxon>Pezizomycotina</taxon>
        <taxon>Leotiomycetes</taxon>
        <taxon>Helotiales</taxon>
        <taxon>Hyaloscyphaceae</taxon>
        <taxon>Hyaloscypha</taxon>
        <taxon>Hyaloscypha bicolor</taxon>
    </lineage>
</organism>
<dbReference type="EMBL" id="KZ613871">
    <property type="protein sequence ID" value="PMD53762.1"/>
    <property type="molecule type" value="Genomic_DNA"/>
</dbReference>
<evidence type="ECO:0000256" key="1">
    <source>
        <dbReference type="SAM" id="MobiDB-lite"/>
    </source>
</evidence>
<accession>A0A2J6SSN1</accession>